<comment type="caution">
    <text evidence="4">The sequence shown here is derived from an EMBL/GenBank/DDBJ whole genome shotgun (WGS) entry which is preliminary data.</text>
</comment>
<keyword evidence="2" id="KW-0732">Signal</keyword>
<proteinExistence type="inferred from homology"/>
<name>A0A2A9P5L8_OPHUN</name>
<feature type="domain" description="Glycoside hydrolase 35 catalytic" evidence="3">
    <location>
        <begin position="31"/>
        <end position="116"/>
    </location>
</feature>
<keyword evidence="5" id="KW-1185">Reference proteome</keyword>
<feature type="signal peptide" evidence="2">
    <location>
        <begin position="1"/>
        <end position="18"/>
    </location>
</feature>
<dbReference type="GO" id="GO:0005975">
    <property type="term" value="P:carbohydrate metabolic process"/>
    <property type="evidence" value="ECO:0007669"/>
    <property type="project" value="InterPro"/>
</dbReference>
<dbReference type="Proteomes" id="UP000037136">
    <property type="component" value="Unassembled WGS sequence"/>
</dbReference>
<dbReference type="AlphaFoldDB" id="A0A2A9P5L8"/>
<evidence type="ECO:0000256" key="2">
    <source>
        <dbReference type="SAM" id="SignalP"/>
    </source>
</evidence>
<feature type="chain" id="PRO_5012179758" description="Glycoside hydrolase 35 catalytic domain-containing protein" evidence="2">
    <location>
        <begin position="19"/>
        <end position="123"/>
    </location>
</feature>
<evidence type="ECO:0000259" key="3">
    <source>
        <dbReference type="Pfam" id="PF01301"/>
    </source>
</evidence>
<evidence type="ECO:0000256" key="1">
    <source>
        <dbReference type="ARBA" id="ARBA00009809"/>
    </source>
</evidence>
<dbReference type="GO" id="GO:0004553">
    <property type="term" value="F:hydrolase activity, hydrolyzing O-glycosyl compounds"/>
    <property type="evidence" value="ECO:0007669"/>
    <property type="project" value="InterPro"/>
</dbReference>
<reference evidence="4 5" key="2">
    <citation type="journal article" date="2017" name="Sci. Rep.">
        <title>Ant-infecting Ophiocordyceps genomes reveal a high diversity of potential behavioral manipulation genes and a possible major role for enterotoxins.</title>
        <authorList>
            <person name="de Bekker C."/>
            <person name="Ohm R.A."/>
            <person name="Evans H.C."/>
            <person name="Brachmann A."/>
            <person name="Hughes D.P."/>
        </authorList>
    </citation>
    <scope>NUCLEOTIDE SEQUENCE [LARGE SCALE GENOMIC DNA]</scope>
    <source>
        <strain evidence="4 5">SC16a</strain>
    </source>
</reference>
<dbReference type="InterPro" id="IPR017853">
    <property type="entry name" value="GH"/>
</dbReference>
<protein>
    <recommendedName>
        <fullName evidence="3">Glycoside hydrolase 35 catalytic domain-containing protein</fullName>
    </recommendedName>
</protein>
<dbReference type="SUPFAM" id="SSF51445">
    <property type="entry name" value="(Trans)glycosidases"/>
    <property type="match status" value="1"/>
</dbReference>
<dbReference type="STRING" id="268505.A0A2A9P5L8"/>
<evidence type="ECO:0000313" key="5">
    <source>
        <dbReference type="Proteomes" id="UP000037136"/>
    </source>
</evidence>
<reference evidence="4 5" key="1">
    <citation type="journal article" date="2015" name="BMC Genomics">
        <title>Gene expression during zombie ant biting behavior reflects the complexity underlying fungal parasitic behavioral manipulation.</title>
        <authorList>
            <person name="de Bekker C."/>
            <person name="Ohm R.A."/>
            <person name="Loreto R.G."/>
            <person name="Sebastian A."/>
            <person name="Albert I."/>
            <person name="Merrow M."/>
            <person name="Brachmann A."/>
            <person name="Hughes D.P."/>
        </authorList>
    </citation>
    <scope>NUCLEOTIDE SEQUENCE [LARGE SCALE GENOMIC DNA]</scope>
    <source>
        <strain evidence="4 5">SC16a</strain>
    </source>
</reference>
<gene>
    <name evidence="4" type="ORF">XA68_16776</name>
</gene>
<evidence type="ECO:0000313" key="4">
    <source>
        <dbReference type="EMBL" id="PFH56281.1"/>
    </source>
</evidence>
<organism evidence="4 5">
    <name type="scientific">Ophiocordyceps unilateralis</name>
    <name type="common">Zombie-ant fungus</name>
    <name type="synonym">Torrubia unilateralis</name>
    <dbReference type="NCBI Taxonomy" id="268505"/>
    <lineage>
        <taxon>Eukaryota</taxon>
        <taxon>Fungi</taxon>
        <taxon>Dikarya</taxon>
        <taxon>Ascomycota</taxon>
        <taxon>Pezizomycotina</taxon>
        <taxon>Sordariomycetes</taxon>
        <taxon>Hypocreomycetidae</taxon>
        <taxon>Hypocreales</taxon>
        <taxon>Ophiocordycipitaceae</taxon>
        <taxon>Ophiocordyceps</taxon>
    </lineage>
</organism>
<comment type="similarity">
    <text evidence="1">Belongs to the glycosyl hydrolase 35 family.</text>
</comment>
<dbReference type="PANTHER" id="PTHR23421">
    <property type="entry name" value="BETA-GALACTOSIDASE RELATED"/>
    <property type="match status" value="1"/>
</dbReference>
<dbReference type="Gene3D" id="3.20.20.80">
    <property type="entry name" value="Glycosidases"/>
    <property type="match status" value="1"/>
</dbReference>
<dbReference type="InterPro" id="IPR031330">
    <property type="entry name" value="Gly_Hdrlase_35_cat"/>
</dbReference>
<accession>A0A2A9P5L8</accession>
<dbReference type="OrthoDB" id="1657402at2759"/>
<dbReference type="Pfam" id="PF01301">
    <property type="entry name" value="Glyco_hydro_35"/>
    <property type="match status" value="1"/>
</dbReference>
<sequence>MLLSTLLRVLATAYLCLGSSWENFTYNERHFLLGREPFQIIGGQMDPQRIPQPYWRQRLQMARAMGLNTIFSSVFWNKIEPAPGKWDFSGNNDIVHFFRLAQDQGLKLVLRPGPYIGERLAVP</sequence>
<dbReference type="EMBL" id="LAZP02000615">
    <property type="protein sequence ID" value="PFH56281.1"/>
    <property type="molecule type" value="Genomic_DNA"/>
</dbReference>
<dbReference type="InterPro" id="IPR001944">
    <property type="entry name" value="Glycoside_Hdrlase_35"/>
</dbReference>